<dbReference type="GO" id="GO:0003729">
    <property type="term" value="F:mRNA binding"/>
    <property type="evidence" value="ECO:0007669"/>
    <property type="project" value="InterPro"/>
</dbReference>
<dbReference type="EMBL" id="CP001669">
    <property type="protein sequence ID" value="AFZ78912.1"/>
    <property type="molecule type" value="Genomic_DNA"/>
</dbReference>
<dbReference type="GO" id="GO:0071207">
    <property type="term" value="F:histone pre-mRNA stem-loop binding"/>
    <property type="evidence" value="ECO:0007669"/>
    <property type="project" value="TreeGrafter"/>
</dbReference>
<evidence type="ECO:0000313" key="6">
    <source>
        <dbReference type="Proteomes" id="UP000031512"/>
    </source>
</evidence>
<evidence type="ECO:0000256" key="1">
    <source>
        <dbReference type="ARBA" id="ARBA00006151"/>
    </source>
</evidence>
<organism evidence="5 6">
    <name type="scientific">Theileria equi strain WA</name>
    <dbReference type="NCBI Taxonomy" id="1537102"/>
    <lineage>
        <taxon>Eukaryota</taxon>
        <taxon>Sar</taxon>
        <taxon>Alveolata</taxon>
        <taxon>Apicomplexa</taxon>
        <taxon>Aconoidasida</taxon>
        <taxon>Piroplasmida</taxon>
        <taxon>Theileriidae</taxon>
        <taxon>Theileria</taxon>
    </lineage>
</organism>
<dbReference type="InterPro" id="IPR038294">
    <property type="entry name" value="SLBP_RNA_bind_sf"/>
</dbReference>
<dbReference type="eggNOG" id="ENOG502SDYR">
    <property type="taxonomic scope" value="Eukaryota"/>
</dbReference>
<dbReference type="GO" id="GO:0071204">
    <property type="term" value="C:histone pre-mRNA 3'end processing complex"/>
    <property type="evidence" value="ECO:0007669"/>
    <property type="project" value="TreeGrafter"/>
</dbReference>
<dbReference type="InterPro" id="IPR026502">
    <property type="entry name" value="SLBP1/SLBP2"/>
</dbReference>
<keyword evidence="6" id="KW-1185">Reference proteome</keyword>
<dbReference type="OrthoDB" id="265795at2759"/>
<dbReference type="Gene3D" id="1.10.8.1120">
    <property type="entry name" value="Histone RNA hairpin-binding protein RNA-binding domain"/>
    <property type="match status" value="1"/>
</dbReference>
<proteinExistence type="inferred from homology"/>
<dbReference type="GO" id="GO:0051028">
    <property type="term" value="P:mRNA transport"/>
    <property type="evidence" value="ECO:0007669"/>
    <property type="project" value="TreeGrafter"/>
</dbReference>
<feature type="region of interest" description="Disordered" evidence="3">
    <location>
        <begin position="179"/>
        <end position="203"/>
    </location>
</feature>
<reference evidence="5 6" key="1">
    <citation type="journal article" date="2012" name="BMC Genomics">
        <title>Comparative genomic analysis and phylogenetic position of Theileria equi.</title>
        <authorList>
            <person name="Kappmeyer L.S."/>
            <person name="Thiagarajan M."/>
            <person name="Herndon D.R."/>
            <person name="Ramsay J.D."/>
            <person name="Caler E."/>
            <person name="Djikeng A."/>
            <person name="Gillespie J.J."/>
            <person name="Lau A.O."/>
            <person name="Roalson E.H."/>
            <person name="Silva J.C."/>
            <person name="Silva M.G."/>
            <person name="Suarez C.E."/>
            <person name="Ueti M.W."/>
            <person name="Nene V.M."/>
            <person name="Mealey R.H."/>
            <person name="Knowles D.P."/>
            <person name="Brayton K.A."/>
        </authorList>
    </citation>
    <scope>NUCLEOTIDE SEQUENCE [LARGE SCALE GENOMIC DNA]</scope>
    <source>
        <strain evidence="5 6">WA</strain>
    </source>
</reference>
<dbReference type="GO" id="GO:0006398">
    <property type="term" value="P:mRNA 3'-end processing by stem-loop binding and cleavage"/>
    <property type="evidence" value="ECO:0007669"/>
    <property type="project" value="TreeGrafter"/>
</dbReference>
<name>L0ATF0_THEEQ</name>
<dbReference type="KEGG" id="beq:BEWA_017530"/>
<gene>
    <name evidence="5" type="ORF">BEWA_017530</name>
</gene>
<dbReference type="PANTHER" id="PTHR17408">
    <property type="entry name" value="HISTONE RNA HAIRPIN-BINDING PROTEIN"/>
    <property type="match status" value="1"/>
</dbReference>
<dbReference type="Proteomes" id="UP000031512">
    <property type="component" value="Chromosome 1"/>
</dbReference>
<dbReference type="AlphaFoldDB" id="L0ATF0"/>
<dbReference type="STRING" id="1537102.L0ATF0"/>
<evidence type="ECO:0000256" key="2">
    <source>
        <dbReference type="ARBA" id="ARBA00022884"/>
    </source>
</evidence>
<dbReference type="RefSeq" id="XP_004828578.1">
    <property type="nucleotide sequence ID" value="XM_004828521.1"/>
</dbReference>
<comment type="similarity">
    <text evidence="1">Belongs to the SLBP family.</text>
</comment>
<accession>L0ATF0</accession>
<dbReference type="PANTHER" id="PTHR17408:SF0">
    <property type="entry name" value="HISTONE RNA HAIRPIN-BINDING PROTEIN"/>
    <property type="match status" value="1"/>
</dbReference>
<dbReference type="Pfam" id="PF15247">
    <property type="entry name" value="SLBP_RNA_bind"/>
    <property type="match status" value="1"/>
</dbReference>
<sequence length="324" mass="37023">MMLIERRERYNAIYKNGSDQHLSKYDNFSNKNKGSHYMLMTNDSYVDKNSVPEFHDSKTRLDLKFNNVKLSGLSHDKIIIDDKSIILDKSLSLDDVSAQSLNFNNPDDLINQDEVIDNKNVVQSFANFLCLPENVDKSLSRVKHPNTHKDVSNGKENVNYNAQANVQFTQNFDSNVNRSLQNGTPEVSGATSGEANKRMNSSSMNYYDDDTKQLLNPTKKANFGIKMDKNQKDELSQLLLGQLSRNDKNKAIEDTNTRIYSRLKDIAIGKATKGYQNYIKKVPIAERGPDDPQTPNSKENISASRFRAIYRAWRTHLHKYDNIT</sequence>
<feature type="domain" description="Histone RNA hairpin-binding protein RNA-binding" evidence="4">
    <location>
        <begin position="256"/>
        <end position="322"/>
    </location>
</feature>
<protein>
    <recommendedName>
        <fullName evidence="4">Histone RNA hairpin-binding protein RNA-binding domain-containing protein</fullName>
    </recommendedName>
</protein>
<evidence type="ECO:0000259" key="4">
    <source>
        <dbReference type="Pfam" id="PF15247"/>
    </source>
</evidence>
<dbReference type="InterPro" id="IPR029344">
    <property type="entry name" value="SLBP_RNA_bind"/>
</dbReference>
<evidence type="ECO:0000256" key="3">
    <source>
        <dbReference type="SAM" id="MobiDB-lite"/>
    </source>
</evidence>
<dbReference type="VEuPathDB" id="PiroplasmaDB:BEWA_017530"/>
<keyword evidence="2" id="KW-0694">RNA-binding</keyword>
<evidence type="ECO:0000313" key="5">
    <source>
        <dbReference type="EMBL" id="AFZ78912.1"/>
    </source>
</evidence>
<dbReference type="GeneID" id="15803408"/>
<dbReference type="GO" id="GO:0005737">
    <property type="term" value="C:cytoplasm"/>
    <property type="evidence" value="ECO:0007669"/>
    <property type="project" value="TreeGrafter"/>
</dbReference>